<evidence type="ECO:0000313" key="3">
    <source>
        <dbReference type="Proteomes" id="UP000663903"/>
    </source>
</evidence>
<sequence>MNAPIAPSSLAAPITTYSSREFTRDVAAAKRAAANGPVFITDRGAPAYALLTIEEYHRLKAGSKPRTLLEVMQSLPDTSDIEFEAPRLDDVVLRVPDFDTD</sequence>
<accession>A0A975CIH1</accession>
<keyword evidence="3" id="KW-1185">Reference proteome</keyword>
<protein>
    <submittedName>
        <fullName evidence="2">Type II toxin-antitoxin system Phd/YefM family antitoxin</fullName>
    </submittedName>
</protein>
<dbReference type="SUPFAM" id="SSF143120">
    <property type="entry name" value="YefM-like"/>
    <property type="match status" value="1"/>
</dbReference>
<comment type="similarity">
    <text evidence="1">Belongs to the phD/YefM antitoxin family.</text>
</comment>
<evidence type="ECO:0000256" key="1">
    <source>
        <dbReference type="ARBA" id="ARBA00009981"/>
    </source>
</evidence>
<dbReference type="Gene3D" id="3.40.1620.10">
    <property type="entry name" value="YefM-like domain"/>
    <property type="match status" value="1"/>
</dbReference>
<gene>
    <name evidence="2" type="ORF">J1M35_01135</name>
</gene>
<dbReference type="AlphaFoldDB" id="A0A975CIH1"/>
<name>A0A975CIH1_9BURK</name>
<reference evidence="2" key="1">
    <citation type="submission" date="2021-03" db="EMBL/GenBank/DDBJ databases">
        <title>Ottowia sp. 27C isolated from the cloaca of a Giant Asian pond turtle (Heosemys grandis).</title>
        <authorList>
            <person name="Spergser J."/>
            <person name="Busse H.-J."/>
        </authorList>
    </citation>
    <scope>NUCLEOTIDE SEQUENCE</scope>
    <source>
        <strain evidence="2">27C</strain>
    </source>
</reference>
<dbReference type="Proteomes" id="UP000663903">
    <property type="component" value="Chromosome"/>
</dbReference>
<organism evidence="2 3">
    <name type="scientific">Ottowia testudinis</name>
    <dbReference type="NCBI Taxonomy" id="2816950"/>
    <lineage>
        <taxon>Bacteria</taxon>
        <taxon>Pseudomonadati</taxon>
        <taxon>Pseudomonadota</taxon>
        <taxon>Betaproteobacteria</taxon>
        <taxon>Burkholderiales</taxon>
        <taxon>Comamonadaceae</taxon>
        <taxon>Ottowia</taxon>
    </lineage>
</organism>
<dbReference type="KEGG" id="otd:J1M35_01135"/>
<dbReference type="EMBL" id="CP071796">
    <property type="protein sequence ID" value="QTD45562.1"/>
    <property type="molecule type" value="Genomic_DNA"/>
</dbReference>
<dbReference type="RefSeq" id="WP_208009310.1">
    <property type="nucleotide sequence ID" value="NZ_CP071796.1"/>
</dbReference>
<dbReference type="InterPro" id="IPR036165">
    <property type="entry name" value="YefM-like_sf"/>
</dbReference>
<evidence type="ECO:0000313" key="2">
    <source>
        <dbReference type="EMBL" id="QTD45562.1"/>
    </source>
</evidence>
<proteinExistence type="inferred from homology"/>